<dbReference type="Gene3D" id="1.10.238.10">
    <property type="entry name" value="EF-hand"/>
    <property type="match status" value="1"/>
</dbReference>
<reference evidence="7" key="1">
    <citation type="submission" date="2021-02" db="EMBL/GenBank/DDBJ databases">
        <authorList>
            <person name="Dougan E. K."/>
            <person name="Rhodes N."/>
            <person name="Thang M."/>
            <person name="Chan C."/>
        </authorList>
    </citation>
    <scope>NUCLEOTIDE SEQUENCE</scope>
</reference>
<name>A0A813GRW1_POLGL</name>
<dbReference type="PANTHER" id="PTHR46511">
    <property type="entry name" value="MORN REPEAT-CONTAINING PROTEIN 3"/>
    <property type="match status" value="1"/>
</dbReference>
<evidence type="ECO:0000256" key="1">
    <source>
        <dbReference type="ARBA" id="ARBA00004218"/>
    </source>
</evidence>
<accession>A0A813GRW1</accession>
<evidence type="ECO:0000313" key="7">
    <source>
        <dbReference type="EMBL" id="CAE8629154.1"/>
    </source>
</evidence>
<dbReference type="SMART" id="SM00698">
    <property type="entry name" value="MORN"/>
    <property type="match status" value="6"/>
</dbReference>
<dbReference type="OrthoDB" id="270720at2759"/>
<dbReference type="SUPFAM" id="SSF82185">
    <property type="entry name" value="Histone H3 K4-specific methyltransferase SET7/9 N-terminal domain"/>
    <property type="match status" value="2"/>
</dbReference>
<dbReference type="Gene3D" id="2.20.110.10">
    <property type="entry name" value="Histone H3 K4-specific methyltransferase SET7/9 N-terminal domain"/>
    <property type="match status" value="3"/>
</dbReference>
<dbReference type="InterPro" id="IPR052472">
    <property type="entry name" value="MORN3"/>
</dbReference>
<evidence type="ECO:0000256" key="6">
    <source>
        <dbReference type="SAM" id="MobiDB-lite"/>
    </source>
</evidence>
<dbReference type="InterPro" id="IPR003409">
    <property type="entry name" value="MORN"/>
</dbReference>
<evidence type="ECO:0000256" key="5">
    <source>
        <dbReference type="ARBA" id="ARBA00045851"/>
    </source>
</evidence>
<evidence type="ECO:0000256" key="4">
    <source>
        <dbReference type="ARBA" id="ARBA00039854"/>
    </source>
</evidence>
<keyword evidence="2" id="KW-0677">Repeat</keyword>
<comment type="function">
    <text evidence="5">Assembles a suppression complex (suppresome) by tethering SIRT1 and MDM2 to regulate composite modifications of p53/TP53. Confers both deacetylation-mediated functional inactivation, by SIRT1, and ubiquitination-dependent degradation, by MDM2, of p53/TP53, promoting a proliferative and cell survival behaviors. May play a role in the regulation of spermatogenesis.</text>
</comment>
<comment type="subcellular location">
    <subcellularLocation>
        <location evidence="1">Cytoplasmic vesicle</location>
        <location evidence="1">Secretory vesicle</location>
        <location evidence="1">Acrosome</location>
    </subcellularLocation>
</comment>
<proteinExistence type="predicted"/>
<dbReference type="Pfam" id="PF02493">
    <property type="entry name" value="MORN"/>
    <property type="match status" value="6"/>
</dbReference>
<dbReference type="OMA" id="NGDWAND"/>
<evidence type="ECO:0000256" key="3">
    <source>
        <dbReference type="ARBA" id="ARBA00023329"/>
    </source>
</evidence>
<gene>
    <name evidence="7" type="ORF">PGLA1383_LOCUS45702</name>
</gene>
<dbReference type="PANTHER" id="PTHR46511:SF1">
    <property type="entry name" value="MORN REPEAT-CONTAINING PROTEIN 3"/>
    <property type="match status" value="1"/>
</dbReference>
<evidence type="ECO:0000313" key="8">
    <source>
        <dbReference type="Proteomes" id="UP000654075"/>
    </source>
</evidence>
<keyword evidence="3" id="KW-0968">Cytoplasmic vesicle</keyword>
<dbReference type="EMBL" id="CAJNNV010029603">
    <property type="protein sequence ID" value="CAE8629154.1"/>
    <property type="molecule type" value="Genomic_DNA"/>
</dbReference>
<protein>
    <recommendedName>
        <fullName evidence="4">MORN repeat-containing protein 3</fullName>
    </recommendedName>
</protein>
<comment type="caution">
    <text evidence="7">The sequence shown here is derived from an EMBL/GenBank/DDBJ whole genome shotgun (WGS) entry which is preliminary data.</text>
</comment>
<evidence type="ECO:0000256" key="2">
    <source>
        <dbReference type="ARBA" id="ARBA00022737"/>
    </source>
</evidence>
<organism evidence="7 8">
    <name type="scientific">Polarella glacialis</name>
    <name type="common">Dinoflagellate</name>
    <dbReference type="NCBI Taxonomy" id="89957"/>
    <lineage>
        <taxon>Eukaryota</taxon>
        <taxon>Sar</taxon>
        <taxon>Alveolata</taxon>
        <taxon>Dinophyceae</taxon>
        <taxon>Suessiales</taxon>
        <taxon>Suessiaceae</taxon>
        <taxon>Polarella</taxon>
    </lineage>
</organism>
<feature type="region of interest" description="Disordered" evidence="6">
    <location>
        <begin position="372"/>
        <end position="403"/>
    </location>
</feature>
<dbReference type="GO" id="GO:0001669">
    <property type="term" value="C:acrosomal vesicle"/>
    <property type="evidence" value="ECO:0007669"/>
    <property type="project" value="UniProtKB-SubCell"/>
</dbReference>
<dbReference type="AlphaFoldDB" id="A0A813GRW1"/>
<sequence length="403" mass="44434">MHMSANIKVSHPSPDLGDEVEEKKLATMRPKKDAWWQVNDTKAMKSGQRGTIYWVGKAIMGEDGAKTGHHVKGCSYQGEWDNNQKNGYGVQVFPNGQKYEGQWAAGLRSGEGTLWVPVGKAQKLRKLYVGGWKDDRRHGRGTCFFKDGQFFQGSWIHGKMHGQGTLRYSNGDLYIGDWYDGLRSGKGTLNKANGDCYEGYWLNDRREGSGSFFYAESGKVFVGDWANDLPKAGVYTQANPNPEQATLVPKTSELPPVMLALPAEVLEGALSAVRNARKSFRATTTPVERLFDEDEVEALKAAFQGVQQADGTIRLAELQGLCAHLGTEVSMPRLMQLMATVGLESEDHRGPSADFDNFLRVVALLLDEEAAANPGGSQTEGHFDASDYNWDEDGQDGLGEHMM</sequence>
<dbReference type="Proteomes" id="UP000654075">
    <property type="component" value="Unassembled WGS sequence"/>
</dbReference>
<keyword evidence="8" id="KW-1185">Reference proteome</keyword>